<dbReference type="Pfam" id="PF13340">
    <property type="entry name" value="DUF4096"/>
    <property type="match status" value="1"/>
</dbReference>
<feature type="domain" description="Insertion element IS402-like" evidence="1">
    <location>
        <begin position="6"/>
        <end position="70"/>
    </location>
</feature>
<proteinExistence type="predicted"/>
<evidence type="ECO:0000259" key="1">
    <source>
        <dbReference type="Pfam" id="PF13340"/>
    </source>
</evidence>
<keyword evidence="3" id="KW-1185">Reference proteome</keyword>
<evidence type="ECO:0000313" key="2">
    <source>
        <dbReference type="EMBL" id="MBG8555886.1"/>
    </source>
</evidence>
<dbReference type="InterPro" id="IPR052909">
    <property type="entry name" value="Transposase_6_like"/>
</dbReference>
<dbReference type="Proteomes" id="UP000601099">
    <property type="component" value="Unassembled WGS sequence"/>
</dbReference>
<gene>
    <name evidence="2" type="ORF">I5L79_20240</name>
</gene>
<name>A0ABS0L6W4_9BACT</name>
<accession>A0ABS0L6W4</accession>
<evidence type="ECO:0000313" key="3">
    <source>
        <dbReference type="Proteomes" id="UP000601099"/>
    </source>
</evidence>
<dbReference type="InterPro" id="IPR025161">
    <property type="entry name" value="IS402-like_dom"/>
</dbReference>
<reference evidence="2 3" key="1">
    <citation type="submission" date="2020-11" db="EMBL/GenBank/DDBJ databases">
        <title>Hymenobacter sp.</title>
        <authorList>
            <person name="Kim M.K."/>
        </authorList>
    </citation>
    <scope>NUCLEOTIDE SEQUENCE [LARGE SCALE GENOMIC DNA]</scope>
    <source>
        <strain evidence="2 3">BT594</strain>
    </source>
</reference>
<dbReference type="RefSeq" id="WP_196956903.1">
    <property type="nucleotide sequence ID" value="NZ_JADWYK010000017.1"/>
</dbReference>
<sequence>MRRHELTDRAWKLIQPPVLGKAGTAGGTGRNNRRFVNAVVYRVRTGCAWRDLPTRFGPWNSVARRFRRWAPTYASGCFRPCRSRLGRKPGHTIA</sequence>
<comment type="caution">
    <text evidence="2">The sequence shown here is derived from an EMBL/GenBank/DDBJ whole genome shotgun (WGS) entry which is preliminary data.</text>
</comment>
<dbReference type="PANTHER" id="PTHR46637">
    <property type="entry name" value="TIS1421-TRANSPOSASE PROTEIN A"/>
    <property type="match status" value="1"/>
</dbReference>
<dbReference type="EMBL" id="JADWYK010000017">
    <property type="protein sequence ID" value="MBG8555886.1"/>
    <property type="molecule type" value="Genomic_DNA"/>
</dbReference>
<organism evidence="2 3">
    <name type="scientific">Hymenobacter guriensis</name>
    <dbReference type="NCBI Taxonomy" id="2793065"/>
    <lineage>
        <taxon>Bacteria</taxon>
        <taxon>Pseudomonadati</taxon>
        <taxon>Bacteroidota</taxon>
        <taxon>Cytophagia</taxon>
        <taxon>Cytophagales</taxon>
        <taxon>Hymenobacteraceae</taxon>
        <taxon>Hymenobacter</taxon>
    </lineage>
</organism>
<protein>
    <submittedName>
        <fullName evidence="2">Transposase</fullName>
    </submittedName>
</protein>
<dbReference type="PANTHER" id="PTHR46637:SF1">
    <property type="entry name" value="BLL5188 PROTEIN"/>
    <property type="match status" value="1"/>
</dbReference>